<evidence type="ECO:0000313" key="4">
    <source>
        <dbReference type="Proteomes" id="UP000054928"/>
    </source>
</evidence>
<dbReference type="STRING" id="4781.A0A0N7L734"/>
<sequence length="298" mass="31389">MQNLALVVTGAIIFVSLPTVKGHGYLVEPAAQWPEGYPVNGYSATVDNEIWGVYDNAKYGYGANGTLSFFIDVFPSKGYKSLGDFITKNQELYSDKMSPDCGLTTFKDTARSKLPAQLTYSGFTHPGPCEVRCDDTIVLSENDCQTKFSAIPAIMSYDKAKCANANRMTIYWLALHGDPWQVYTNCAWLEGGSGRGEAPLKVSSGGSTPTTTTTPGTSSASPSPASRTSPASQEVGKEAIVSTGDSYGPSTPDSTPTSTPPTTTTPPTSSDATPPTPSSSAPPSTSSETTGAKCVRRN</sequence>
<accession>A0A0N7L734</accession>
<dbReference type="EMBL" id="CCYD01001864">
    <property type="protein sequence ID" value="CEG45963.1"/>
    <property type="molecule type" value="Genomic_DNA"/>
</dbReference>
<reference evidence="4" key="1">
    <citation type="submission" date="2014-09" db="EMBL/GenBank/DDBJ databases">
        <authorList>
            <person name="Sharma Rahul"/>
            <person name="Thines Marco"/>
        </authorList>
    </citation>
    <scope>NUCLEOTIDE SEQUENCE [LARGE SCALE GENOMIC DNA]</scope>
</reference>
<dbReference type="RefSeq" id="XP_024582332.1">
    <property type="nucleotide sequence ID" value="XM_024716765.1"/>
</dbReference>
<feature type="compositionally biased region" description="Low complexity" evidence="1">
    <location>
        <begin position="249"/>
        <end position="287"/>
    </location>
</feature>
<dbReference type="Proteomes" id="UP000054928">
    <property type="component" value="Unassembled WGS sequence"/>
</dbReference>
<name>A0A0N7L734_PLAHL</name>
<evidence type="ECO:0000256" key="1">
    <source>
        <dbReference type="SAM" id="MobiDB-lite"/>
    </source>
</evidence>
<organism evidence="3 4">
    <name type="scientific">Plasmopara halstedii</name>
    <name type="common">Downy mildew of sunflower</name>
    <dbReference type="NCBI Taxonomy" id="4781"/>
    <lineage>
        <taxon>Eukaryota</taxon>
        <taxon>Sar</taxon>
        <taxon>Stramenopiles</taxon>
        <taxon>Oomycota</taxon>
        <taxon>Peronosporomycetes</taxon>
        <taxon>Peronosporales</taxon>
        <taxon>Peronosporaceae</taxon>
        <taxon>Plasmopara</taxon>
    </lineage>
</organism>
<dbReference type="GeneID" id="36397350"/>
<feature type="chain" id="PRO_5006015115" description="RxLR-like protein" evidence="2">
    <location>
        <begin position="23"/>
        <end position="298"/>
    </location>
</feature>
<keyword evidence="4" id="KW-1185">Reference proteome</keyword>
<dbReference type="OrthoDB" id="163817at2759"/>
<evidence type="ECO:0000313" key="3">
    <source>
        <dbReference type="EMBL" id="CEG45963.1"/>
    </source>
</evidence>
<protein>
    <recommendedName>
        <fullName evidence="5">RxLR-like protein</fullName>
    </recommendedName>
</protein>
<keyword evidence="2" id="KW-0732">Signal</keyword>
<feature type="compositionally biased region" description="Low complexity" evidence="1">
    <location>
        <begin position="203"/>
        <end position="232"/>
    </location>
</feature>
<feature type="signal peptide" evidence="2">
    <location>
        <begin position="1"/>
        <end position="22"/>
    </location>
</feature>
<feature type="region of interest" description="Disordered" evidence="1">
    <location>
        <begin position="197"/>
        <end position="298"/>
    </location>
</feature>
<dbReference type="OMA" id="TYSGFTH"/>
<evidence type="ECO:0000256" key="2">
    <source>
        <dbReference type="SAM" id="SignalP"/>
    </source>
</evidence>
<proteinExistence type="predicted"/>
<dbReference type="AlphaFoldDB" id="A0A0N7L734"/>
<evidence type="ECO:0008006" key="5">
    <source>
        <dbReference type="Google" id="ProtNLM"/>
    </source>
</evidence>